<dbReference type="InterPro" id="IPR018968">
    <property type="entry name" value="Phasin"/>
</dbReference>
<comment type="caution">
    <text evidence="2">The sequence shown here is derived from an EMBL/GenBank/DDBJ whole genome shotgun (WGS) entry which is preliminary data.</text>
</comment>
<accession>A0ABM8TTQ5</accession>
<name>A0ABM8TTQ5_9BURK</name>
<dbReference type="NCBIfam" id="TIGR01841">
    <property type="entry name" value="phasin"/>
    <property type="match status" value="1"/>
</dbReference>
<dbReference type="EMBL" id="CAJPVI010000066">
    <property type="protein sequence ID" value="CAG2159846.1"/>
    <property type="molecule type" value="Genomic_DNA"/>
</dbReference>
<proteinExistence type="predicted"/>
<dbReference type="InterPro" id="IPR010127">
    <property type="entry name" value="Phasin_subfam-1"/>
</dbReference>
<dbReference type="Proteomes" id="UP000672657">
    <property type="component" value="Unassembled WGS sequence"/>
</dbReference>
<dbReference type="RefSeq" id="WP_211957798.1">
    <property type="nucleotide sequence ID" value="NZ_CAJPVI010000066.1"/>
</dbReference>
<dbReference type="Pfam" id="PF09361">
    <property type="entry name" value="Phasin_2"/>
    <property type="match status" value="1"/>
</dbReference>
<gene>
    <name evidence="2" type="ORF">LMG26411_07027</name>
</gene>
<evidence type="ECO:0000259" key="1">
    <source>
        <dbReference type="Pfam" id="PF09361"/>
    </source>
</evidence>
<reference evidence="2 3" key="1">
    <citation type="submission" date="2021-03" db="EMBL/GenBank/DDBJ databases">
        <authorList>
            <person name="Peeters C."/>
        </authorList>
    </citation>
    <scope>NUCLEOTIDE SEQUENCE [LARGE SCALE GENOMIC DNA]</scope>
    <source>
        <strain evidence="2 3">LMG 26411</strain>
    </source>
</reference>
<protein>
    <recommendedName>
        <fullName evidence="1">Phasin domain-containing protein</fullName>
    </recommendedName>
</protein>
<organism evidence="2 3">
    <name type="scientific">Cupriavidus numazuensis</name>
    <dbReference type="NCBI Taxonomy" id="221992"/>
    <lineage>
        <taxon>Bacteria</taxon>
        <taxon>Pseudomonadati</taxon>
        <taxon>Pseudomonadota</taxon>
        <taxon>Betaproteobacteria</taxon>
        <taxon>Burkholderiales</taxon>
        <taxon>Burkholderiaceae</taxon>
        <taxon>Cupriavidus</taxon>
    </lineage>
</organism>
<keyword evidence="3" id="KW-1185">Reference proteome</keyword>
<feature type="domain" description="Phasin" evidence="1">
    <location>
        <begin position="6"/>
        <end position="104"/>
    </location>
</feature>
<sequence length="178" mass="18545">MSKQIEDIAAAHQSVFQALTGLTSTAFSGVEKLLELNLEAVRIQVADRTEGVKQVLAARDPQALLSAQKDLLKPVAQHTLDYSRRVYEITSQTQSALTAAASEQLAANAKQVEALLENLAMNSPVGADAAVAIVRSAIQAANNAAASVQKAAEQAGELARTNYKAATDAFSGAAGKAL</sequence>
<evidence type="ECO:0000313" key="2">
    <source>
        <dbReference type="EMBL" id="CAG2159846.1"/>
    </source>
</evidence>
<evidence type="ECO:0000313" key="3">
    <source>
        <dbReference type="Proteomes" id="UP000672657"/>
    </source>
</evidence>